<evidence type="ECO:0000313" key="4">
    <source>
        <dbReference type="Proteomes" id="UP001233999"/>
    </source>
</evidence>
<reference evidence="3" key="1">
    <citation type="journal article" date="2023" name="IScience">
        <title>Live-bearing cockroach genome reveals convergent evolutionary mechanisms linked to viviparity in insects and beyond.</title>
        <authorList>
            <person name="Fouks B."/>
            <person name="Harrison M.C."/>
            <person name="Mikhailova A.A."/>
            <person name="Marchal E."/>
            <person name="English S."/>
            <person name="Carruthers M."/>
            <person name="Jennings E.C."/>
            <person name="Chiamaka E.L."/>
            <person name="Frigard R.A."/>
            <person name="Pippel M."/>
            <person name="Attardo G.M."/>
            <person name="Benoit J.B."/>
            <person name="Bornberg-Bauer E."/>
            <person name="Tobe S.S."/>
        </authorList>
    </citation>
    <scope>NUCLEOTIDE SEQUENCE</scope>
    <source>
        <strain evidence="3">Stay&amp;Tobe</strain>
    </source>
</reference>
<evidence type="ECO:0000313" key="3">
    <source>
        <dbReference type="EMBL" id="KAJ9574176.1"/>
    </source>
</evidence>
<name>A0AAD7Z5C5_DIPPU</name>
<dbReference type="PANTHER" id="PTHR10380:SF173">
    <property type="entry name" value="CUTICULAR PROTEIN 47EF, ISOFORM C-RELATED"/>
    <property type="match status" value="1"/>
</dbReference>
<feature type="non-terminal residue" evidence="3">
    <location>
        <position position="242"/>
    </location>
</feature>
<dbReference type="PANTHER" id="PTHR10380">
    <property type="entry name" value="CUTICLE PROTEIN"/>
    <property type="match status" value="1"/>
</dbReference>
<dbReference type="PROSITE" id="PS51155">
    <property type="entry name" value="CHIT_BIND_RR_2"/>
    <property type="match status" value="1"/>
</dbReference>
<keyword evidence="1 2" id="KW-0193">Cuticle</keyword>
<sequence length="242" mass="26434">MNGVIGKNGEWEYRVTAEKWRGPQKTEAVTLLCLHCYVDSVWFTAGNIEVETISTLCVNVNNMYKKGPQLQSGHSHLKITNMNTLLYVLVALVGVALAAPQDAVKPIVKIVSQSSSVNADGTFTSSFETEDGIKFEQSGFIKPGLAPRSGAEGDEEGTGDIQVVQGSFSYTAPDGTPISLTYTADETGYHPEGAHLPTPHPIPEAIQRSLSSNRREETRIQNGERMLEFCGERNTRLRISFA</sequence>
<dbReference type="AlphaFoldDB" id="A0AAD7Z5C5"/>
<protein>
    <submittedName>
        <fullName evidence="3">Uncharacterized protein</fullName>
    </submittedName>
</protein>
<comment type="caution">
    <text evidence="3">The sequence shown here is derived from an EMBL/GenBank/DDBJ whole genome shotgun (WGS) entry which is preliminary data.</text>
</comment>
<dbReference type="Proteomes" id="UP001233999">
    <property type="component" value="Unassembled WGS sequence"/>
</dbReference>
<organism evidence="3 4">
    <name type="scientific">Diploptera punctata</name>
    <name type="common">Pacific beetle cockroach</name>
    <dbReference type="NCBI Taxonomy" id="6984"/>
    <lineage>
        <taxon>Eukaryota</taxon>
        <taxon>Metazoa</taxon>
        <taxon>Ecdysozoa</taxon>
        <taxon>Arthropoda</taxon>
        <taxon>Hexapoda</taxon>
        <taxon>Insecta</taxon>
        <taxon>Pterygota</taxon>
        <taxon>Neoptera</taxon>
        <taxon>Polyneoptera</taxon>
        <taxon>Dictyoptera</taxon>
        <taxon>Blattodea</taxon>
        <taxon>Blaberoidea</taxon>
        <taxon>Blaberidae</taxon>
        <taxon>Diplopterinae</taxon>
        <taxon>Diploptera</taxon>
    </lineage>
</organism>
<gene>
    <name evidence="3" type="ORF">L9F63_008432</name>
</gene>
<evidence type="ECO:0000256" key="1">
    <source>
        <dbReference type="ARBA" id="ARBA00022460"/>
    </source>
</evidence>
<dbReference type="Pfam" id="PF00379">
    <property type="entry name" value="Chitin_bind_4"/>
    <property type="match status" value="1"/>
</dbReference>
<dbReference type="InterPro" id="IPR050468">
    <property type="entry name" value="Cuticle_Struct_Prot"/>
</dbReference>
<dbReference type="EMBL" id="JASPKZ010010652">
    <property type="protein sequence ID" value="KAJ9574176.1"/>
    <property type="molecule type" value="Genomic_DNA"/>
</dbReference>
<evidence type="ECO:0000256" key="2">
    <source>
        <dbReference type="PROSITE-ProRule" id="PRU00497"/>
    </source>
</evidence>
<dbReference type="InterPro" id="IPR000618">
    <property type="entry name" value="Insect_cuticle"/>
</dbReference>
<dbReference type="GO" id="GO:0062129">
    <property type="term" value="C:chitin-based extracellular matrix"/>
    <property type="evidence" value="ECO:0007669"/>
    <property type="project" value="TreeGrafter"/>
</dbReference>
<dbReference type="PROSITE" id="PS00233">
    <property type="entry name" value="CHIT_BIND_RR_1"/>
    <property type="match status" value="1"/>
</dbReference>
<dbReference type="GO" id="GO:0008010">
    <property type="term" value="F:structural constituent of chitin-based larval cuticle"/>
    <property type="evidence" value="ECO:0007669"/>
    <property type="project" value="TreeGrafter"/>
</dbReference>
<dbReference type="InterPro" id="IPR031311">
    <property type="entry name" value="CHIT_BIND_RR_consensus"/>
</dbReference>
<proteinExistence type="predicted"/>
<reference evidence="3" key="2">
    <citation type="submission" date="2023-05" db="EMBL/GenBank/DDBJ databases">
        <authorList>
            <person name="Fouks B."/>
        </authorList>
    </citation>
    <scope>NUCLEOTIDE SEQUENCE</scope>
    <source>
        <strain evidence="3">Stay&amp;Tobe</strain>
        <tissue evidence="3">Testes</tissue>
    </source>
</reference>
<accession>A0AAD7Z5C5</accession>
<keyword evidence="4" id="KW-1185">Reference proteome</keyword>